<name>Q01V47_SOLUE</name>
<gene>
    <name evidence="3" type="ordered locus">Acid_5521</name>
</gene>
<feature type="domain" description="Methyltransferase type 11" evidence="2">
    <location>
        <begin position="120"/>
        <end position="215"/>
    </location>
</feature>
<dbReference type="EMBL" id="CP000473">
    <property type="protein sequence ID" value="ABJ86468.1"/>
    <property type="molecule type" value="Genomic_DNA"/>
</dbReference>
<dbReference type="GO" id="GO:0032259">
    <property type="term" value="P:methylation"/>
    <property type="evidence" value="ECO:0007669"/>
    <property type="project" value="UniProtKB-KW"/>
</dbReference>
<dbReference type="InterPro" id="IPR050447">
    <property type="entry name" value="Erg6_SMT_methyltransf"/>
</dbReference>
<proteinExistence type="predicted"/>
<dbReference type="KEGG" id="sus:Acid_5521"/>
<dbReference type="HOGENOM" id="CLU_068661_0_0_0"/>
<dbReference type="GO" id="GO:0008757">
    <property type="term" value="F:S-adenosylmethionine-dependent methyltransferase activity"/>
    <property type="evidence" value="ECO:0007669"/>
    <property type="project" value="InterPro"/>
</dbReference>
<reference evidence="3" key="1">
    <citation type="submission" date="2006-10" db="EMBL/GenBank/DDBJ databases">
        <title>Complete sequence of Solibacter usitatus Ellin6076.</title>
        <authorList>
            <consortium name="US DOE Joint Genome Institute"/>
            <person name="Copeland A."/>
            <person name="Lucas S."/>
            <person name="Lapidus A."/>
            <person name="Barry K."/>
            <person name="Detter J.C."/>
            <person name="Glavina del Rio T."/>
            <person name="Hammon N."/>
            <person name="Israni S."/>
            <person name="Dalin E."/>
            <person name="Tice H."/>
            <person name="Pitluck S."/>
            <person name="Thompson L.S."/>
            <person name="Brettin T."/>
            <person name="Bruce D."/>
            <person name="Han C."/>
            <person name="Tapia R."/>
            <person name="Gilna P."/>
            <person name="Schmutz J."/>
            <person name="Larimer F."/>
            <person name="Land M."/>
            <person name="Hauser L."/>
            <person name="Kyrpides N."/>
            <person name="Mikhailova N."/>
            <person name="Janssen P.H."/>
            <person name="Kuske C.R."/>
            <person name="Richardson P."/>
        </authorList>
    </citation>
    <scope>NUCLEOTIDE SEQUENCE</scope>
    <source>
        <strain evidence="3">Ellin6076</strain>
    </source>
</reference>
<keyword evidence="1 3" id="KW-0808">Transferase</keyword>
<dbReference type="STRING" id="234267.Acid_5521"/>
<dbReference type="CDD" id="cd02440">
    <property type="entry name" value="AdoMet_MTases"/>
    <property type="match status" value="1"/>
</dbReference>
<accession>Q01V47</accession>
<dbReference type="PANTHER" id="PTHR44068">
    <property type="entry name" value="ZGC:194242"/>
    <property type="match status" value="1"/>
</dbReference>
<dbReference type="Gene3D" id="3.40.50.150">
    <property type="entry name" value="Vaccinia Virus protein VP39"/>
    <property type="match status" value="1"/>
</dbReference>
<dbReference type="InterPro" id="IPR029063">
    <property type="entry name" value="SAM-dependent_MTases_sf"/>
</dbReference>
<dbReference type="AlphaFoldDB" id="Q01V47"/>
<protein>
    <submittedName>
        <fullName evidence="3">Methyltransferase type 11</fullName>
    </submittedName>
</protein>
<dbReference type="Pfam" id="PF08241">
    <property type="entry name" value="Methyltransf_11"/>
    <property type="match status" value="1"/>
</dbReference>
<evidence type="ECO:0000256" key="1">
    <source>
        <dbReference type="ARBA" id="ARBA00022679"/>
    </source>
</evidence>
<dbReference type="eggNOG" id="COG2226">
    <property type="taxonomic scope" value="Bacteria"/>
</dbReference>
<dbReference type="PANTHER" id="PTHR44068:SF11">
    <property type="entry name" value="GERANYL DIPHOSPHATE 2-C-METHYLTRANSFERASE"/>
    <property type="match status" value="1"/>
</dbReference>
<evidence type="ECO:0000259" key="2">
    <source>
        <dbReference type="Pfam" id="PF08241"/>
    </source>
</evidence>
<evidence type="ECO:0000313" key="3">
    <source>
        <dbReference type="EMBL" id="ABJ86468.1"/>
    </source>
</evidence>
<dbReference type="InParanoid" id="Q01V47"/>
<dbReference type="InterPro" id="IPR013216">
    <property type="entry name" value="Methyltransf_11"/>
</dbReference>
<sequence length="307" mass="34762">MWPLSWREKRTKKNGSLMNAKHSSIQIRPIGIATRFIGIVSAVAPGLRSRMHRALVRTMYSGISFVLKNEDSAFLNYGYTPHDSNTTKLELLPEDEADRLSIQLYSRIAGARELRGKDVLEIGCGRGGGASFIARYLQPAALTGVDLSARAVRYCRKRHRSENLKFLRGDAEHLPYPANSFDAVVNVESSHCYPSFERFLTEVARVLRPDGCFLFADMRPREEVARMLEQLKERFVIVEEEVITTNVVHALELDSDRRNLLIQKRAPRFLHKGLQLFGSVSGSPIFEALSAGSWQYVRLVLKKMPVN</sequence>
<dbReference type="SUPFAM" id="SSF53335">
    <property type="entry name" value="S-adenosyl-L-methionine-dependent methyltransferases"/>
    <property type="match status" value="1"/>
</dbReference>
<keyword evidence="3" id="KW-0489">Methyltransferase</keyword>
<organism evidence="3">
    <name type="scientific">Solibacter usitatus (strain Ellin6076)</name>
    <dbReference type="NCBI Taxonomy" id="234267"/>
    <lineage>
        <taxon>Bacteria</taxon>
        <taxon>Pseudomonadati</taxon>
        <taxon>Acidobacteriota</taxon>
        <taxon>Terriglobia</taxon>
        <taxon>Bryobacterales</taxon>
        <taxon>Solibacteraceae</taxon>
        <taxon>Candidatus Solibacter</taxon>
    </lineage>
</organism>